<dbReference type="EMBL" id="FRCP01000014">
    <property type="protein sequence ID" value="SHM65518.1"/>
    <property type="molecule type" value="Genomic_DNA"/>
</dbReference>
<reference evidence="2 3" key="1">
    <citation type="submission" date="2016-11" db="EMBL/GenBank/DDBJ databases">
        <authorList>
            <person name="Jaros S."/>
            <person name="Januszkiewicz K."/>
            <person name="Wedrychowicz H."/>
        </authorList>
    </citation>
    <scope>NUCLEOTIDE SEQUENCE [LARGE SCALE GENOMIC DNA]</scope>
    <source>
        <strain evidence="2 3">DSM 15930</strain>
    </source>
</reference>
<dbReference type="InterPro" id="IPR000182">
    <property type="entry name" value="GNAT_dom"/>
</dbReference>
<evidence type="ECO:0000313" key="2">
    <source>
        <dbReference type="EMBL" id="SHM65518.1"/>
    </source>
</evidence>
<proteinExistence type="predicted"/>
<dbReference type="PANTHER" id="PTHR31143:SF2">
    <property type="entry name" value="FR47-LIKE DOMAIN-CONTAINING PROTEIN-RELATED"/>
    <property type="match status" value="1"/>
</dbReference>
<dbReference type="RefSeq" id="WP_073288677.1">
    <property type="nucleotide sequence ID" value="NZ_FRCP01000014.1"/>
</dbReference>
<dbReference type="Pfam" id="PF12746">
    <property type="entry name" value="GNAT_acetyltran"/>
    <property type="match status" value="1"/>
</dbReference>
<keyword evidence="3" id="KW-1185">Reference proteome</keyword>
<dbReference type="Proteomes" id="UP000184038">
    <property type="component" value="Unassembled WGS sequence"/>
</dbReference>
<dbReference type="Gene3D" id="3.40.630.110">
    <property type="entry name" value="GNAT acetyltransferase-like"/>
    <property type="match status" value="1"/>
</dbReference>
<dbReference type="InterPro" id="IPR027365">
    <property type="entry name" value="GNAT_acetyltra_YdfB-like"/>
</dbReference>
<dbReference type="PANTHER" id="PTHR31143">
    <property type="match status" value="1"/>
</dbReference>
<organism evidence="2 3">
    <name type="scientific">Anaerosporobacter mobilis DSM 15930</name>
    <dbReference type="NCBI Taxonomy" id="1120996"/>
    <lineage>
        <taxon>Bacteria</taxon>
        <taxon>Bacillati</taxon>
        <taxon>Bacillota</taxon>
        <taxon>Clostridia</taxon>
        <taxon>Lachnospirales</taxon>
        <taxon>Lachnospiraceae</taxon>
        <taxon>Anaerosporobacter</taxon>
    </lineage>
</organism>
<dbReference type="AlphaFoldDB" id="A0A1M7KJF1"/>
<protein>
    <submittedName>
        <fullName evidence="2">GNAT acetyltransferase</fullName>
    </submittedName>
</protein>
<sequence>MNKLDNCEFDKVIHLIKSRNELSVLSVIKGAMPGEIYVNNTDYPTAVLIKTCECNLIAGSYNDADFNSEVSNVIDFWDPLTPDSSEWIDVIPTIHKNPFVRKYIRRHYILSAEEFKECNITLDDGFVIEKIDVDILRKKCYENSEKLLEWIADWGEDTRFDKYGVGYFIHNGKIIVSWSLSDCSFNKKITIGIHTDERYRKRGFGKAVVSAVIKDCFNQGYELINWLCVDTNKGSIAIAEKLGFQYNNYYYAFSSYPPIENIEDLSESDWYEWGEYLENASKTQECLVWDSLYSYIKSNNIEKTIRTMTFMKHKGMDLNYSSFKDYITYLQDYGLCSNFRNQVWFDFLHKINEVN</sequence>
<keyword evidence="2" id="KW-0808">Transferase</keyword>
<evidence type="ECO:0000313" key="3">
    <source>
        <dbReference type="Proteomes" id="UP000184038"/>
    </source>
</evidence>
<feature type="domain" description="N-acetyltransferase" evidence="1">
    <location>
        <begin position="120"/>
        <end position="263"/>
    </location>
</feature>
<dbReference type="OrthoDB" id="7054616at2"/>
<accession>A0A1M7KJF1</accession>
<dbReference type="Gene3D" id="3.40.630.30">
    <property type="match status" value="1"/>
</dbReference>
<dbReference type="CDD" id="cd04301">
    <property type="entry name" value="NAT_SF"/>
    <property type="match status" value="1"/>
</dbReference>
<dbReference type="PROSITE" id="PS51186">
    <property type="entry name" value="GNAT"/>
    <property type="match status" value="1"/>
</dbReference>
<dbReference type="STRING" id="1120996.SAMN02746066_02754"/>
<gene>
    <name evidence="2" type="ORF">SAMN02746066_02754</name>
</gene>
<dbReference type="InterPro" id="IPR042573">
    <property type="entry name" value="GNAT_acetyltra_N"/>
</dbReference>
<dbReference type="InterPro" id="IPR016181">
    <property type="entry name" value="Acyl_CoA_acyltransferase"/>
</dbReference>
<evidence type="ECO:0000259" key="1">
    <source>
        <dbReference type="PROSITE" id="PS51186"/>
    </source>
</evidence>
<name>A0A1M7KJF1_9FIRM</name>
<dbReference type="GO" id="GO:0016747">
    <property type="term" value="F:acyltransferase activity, transferring groups other than amino-acyl groups"/>
    <property type="evidence" value="ECO:0007669"/>
    <property type="project" value="InterPro"/>
</dbReference>
<dbReference type="SUPFAM" id="SSF55729">
    <property type="entry name" value="Acyl-CoA N-acyltransferases (Nat)"/>
    <property type="match status" value="1"/>
</dbReference>